<gene>
    <name evidence="2" type="ORF">LG943_05535</name>
</gene>
<organism evidence="2 3">
    <name type="scientific">Streptomonospora mangrovi</name>
    <dbReference type="NCBI Taxonomy" id="2883123"/>
    <lineage>
        <taxon>Bacteria</taxon>
        <taxon>Bacillati</taxon>
        <taxon>Actinomycetota</taxon>
        <taxon>Actinomycetes</taxon>
        <taxon>Streptosporangiales</taxon>
        <taxon>Nocardiopsidaceae</taxon>
        <taxon>Streptomonospora</taxon>
    </lineage>
</organism>
<name>A0A9X3NKL4_9ACTN</name>
<dbReference type="Proteomes" id="UP001140076">
    <property type="component" value="Unassembled WGS sequence"/>
</dbReference>
<comment type="caution">
    <text evidence="2">The sequence shown here is derived from an EMBL/GenBank/DDBJ whole genome shotgun (WGS) entry which is preliminary data.</text>
</comment>
<protein>
    <submittedName>
        <fullName evidence="2">Uncharacterized protein</fullName>
    </submittedName>
</protein>
<dbReference type="AlphaFoldDB" id="A0A9X3NKL4"/>
<reference evidence="2" key="1">
    <citation type="submission" date="2021-10" db="EMBL/GenBank/DDBJ databases">
        <title>Streptomonospora sp. nov., isolated from mangrove soil.</title>
        <authorList>
            <person name="Chen X."/>
            <person name="Ge X."/>
            <person name="Liu W."/>
        </authorList>
    </citation>
    <scope>NUCLEOTIDE SEQUENCE</scope>
    <source>
        <strain evidence="2">S1-112</strain>
    </source>
</reference>
<proteinExistence type="predicted"/>
<evidence type="ECO:0000256" key="1">
    <source>
        <dbReference type="SAM" id="MobiDB-lite"/>
    </source>
</evidence>
<feature type="region of interest" description="Disordered" evidence="1">
    <location>
        <begin position="1"/>
        <end position="21"/>
    </location>
</feature>
<accession>A0A9X3NKL4</accession>
<sequence>MRRSTDPAGGADGVGAAVGPGARAAEPAVPAACRPRVGAAVMHHPARERFLPDLLERCRPLTARPVADPDPGGPPSPLRTAKRAWAAVAPESTHHLVLQDDVVPVAGFARHVTAAVARRPEAAIALHVMWNAPINAYLARRAATAGSAWAQLSLHEYVPCQGLVLPAGRAHRLAAFLQGFPDSLKADDELVKRFCKEDGLEVWAVLPHLVEHRTVPSLAGNDDDGVRTGAVPFGATGGHTPAAPGAGRRPPRADAVPDFGLRLRRSECRIRPLPRDVRADFGWIPDQPWRCAVDGLGVSADQVLAGFGDAARRCLASVPGPPRWVAQELWAYAWLMGAEAARGGPFETGARAAALRDAALGTLAGSGLLPRHAAAMTPDAERAHARLAAAAVEAGARAVVDAGFATAGPPAESQRRRPR</sequence>
<dbReference type="EMBL" id="JAJAQC010000007">
    <property type="protein sequence ID" value="MDA0563791.1"/>
    <property type="molecule type" value="Genomic_DNA"/>
</dbReference>
<evidence type="ECO:0000313" key="3">
    <source>
        <dbReference type="Proteomes" id="UP001140076"/>
    </source>
</evidence>
<dbReference type="RefSeq" id="WP_270071077.1">
    <property type="nucleotide sequence ID" value="NZ_JAJAQC010000007.1"/>
</dbReference>
<keyword evidence="3" id="KW-1185">Reference proteome</keyword>
<evidence type="ECO:0000313" key="2">
    <source>
        <dbReference type="EMBL" id="MDA0563791.1"/>
    </source>
</evidence>